<dbReference type="GO" id="GO:0005737">
    <property type="term" value="C:cytoplasm"/>
    <property type="evidence" value="ECO:0007669"/>
    <property type="project" value="TreeGrafter"/>
</dbReference>
<reference evidence="7" key="1">
    <citation type="submission" date="2021-01" db="EMBL/GenBank/DDBJ databases">
        <authorList>
            <person name="Corre E."/>
            <person name="Pelletier E."/>
            <person name="Niang G."/>
            <person name="Scheremetjew M."/>
            <person name="Finn R."/>
            <person name="Kale V."/>
            <person name="Holt S."/>
            <person name="Cochrane G."/>
            <person name="Meng A."/>
            <person name="Brown T."/>
            <person name="Cohen L."/>
        </authorList>
    </citation>
    <scope>NUCLEOTIDE SEQUENCE</scope>
    <source>
        <strain evidence="7">SoJaBio B1-5/56/2</strain>
    </source>
</reference>
<dbReference type="PANTHER" id="PTHR13058:SF19">
    <property type="entry name" value="LD40940P"/>
    <property type="match status" value="1"/>
</dbReference>
<evidence type="ECO:0000256" key="3">
    <source>
        <dbReference type="ARBA" id="ARBA00022723"/>
    </source>
</evidence>
<dbReference type="PANTHER" id="PTHR13058">
    <property type="entry name" value="THREE PRIME REPAIR EXONUCLEASE 1, 2"/>
    <property type="match status" value="1"/>
</dbReference>
<evidence type="ECO:0000256" key="5">
    <source>
        <dbReference type="ARBA" id="ARBA00022839"/>
    </source>
</evidence>
<organism evidence="7">
    <name type="scientific">Paramoeba aestuarina</name>
    <dbReference type="NCBI Taxonomy" id="180227"/>
    <lineage>
        <taxon>Eukaryota</taxon>
        <taxon>Amoebozoa</taxon>
        <taxon>Discosea</taxon>
        <taxon>Flabellinia</taxon>
        <taxon>Dactylopodida</taxon>
        <taxon>Paramoebidae</taxon>
        <taxon>Paramoeba</taxon>
    </lineage>
</organism>
<dbReference type="SUPFAM" id="SSF53098">
    <property type="entry name" value="Ribonuclease H-like"/>
    <property type="match status" value="1"/>
</dbReference>
<keyword evidence="6" id="KW-0460">Magnesium</keyword>
<evidence type="ECO:0000256" key="4">
    <source>
        <dbReference type="ARBA" id="ARBA00022801"/>
    </source>
</evidence>
<dbReference type="Gene3D" id="3.30.420.10">
    <property type="entry name" value="Ribonuclease H-like superfamily/Ribonuclease H"/>
    <property type="match status" value="1"/>
</dbReference>
<accession>A0A7S4ULK9</accession>
<evidence type="ECO:0000256" key="1">
    <source>
        <dbReference type="ARBA" id="ARBA00001946"/>
    </source>
</evidence>
<proteinExistence type="predicted"/>
<dbReference type="InterPro" id="IPR040393">
    <property type="entry name" value="TREX1/2"/>
</dbReference>
<gene>
    <name evidence="7" type="ORF">NAES01612_LOCUS21126</name>
</gene>
<protein>
    <submittedName>
        <fullName evidence="7">Uncharacterized protein</fullName>
    </submittedName>
</protein>
<sequence>MAKWELLYTRLRKGYIPSVTKSRTEIITKFLGDFKRFGMTERDLVNKTPKELSMILLQLCHEKLYAVPYQLLTFNLKYFDAPRFVHKGPTSSIAELSAFHPESQRMFQRLVLPTNRTVSTDTTSAEADITSIPLAHIEKFGVPFSKVWIDFLRWINELPEPQPTVNHESLDGKGTFGYLPSLEKDGSAGQKVMLQRPITANKHLLNNKGNGDGDNEAEASHELGNIFRSRNQKILLISHGGKLADVSMLKWECRKADLTMPKQITFGDSYGVIKERHRRRPVTQNKLPAGDWSVKSLSMWMSLPEYENVPYSQALTDAINTWEVLEETLRRYGVEHLTAKQQLGEIFYKSAFDTVTQAGAIKN</sequence>
<dbReference type="GO" id="GO:0046872">
    <property type="term" value="F:metal ion binding"/>
    <property type="evidence" value="ECO:0007669"/>
    <property type="project" value="UniProtKB-KW"/>
</dbReference>
<evidence type="ECO:0000256" key="6">
    <source>
        <dbReference type="ARBA" id="ARBA00022842"/>
    </source>
</evidence>
<keyword evidence="3" id="KW-0479">Metal-binding</keyword>
<dbReference type="GO" id="GO:0003676">
    <property type="term" value="F:nucleic acid binding"/>
    <property type="evidence" value="ECO:0007669"/>
    <property type="project" value="InterPro"/>
</dbReference>
<dbReference type="InterPro" id="IPR012337">
    <property type="entry name" value="RNaseH-like_sf"/>
</dbReference>
<name>A0A7S4ULK9_9EUKA</name>
<keyword evidence="5" id="KW-0269">Exonuclease</keyword>
<dbReference type="InterPro" id="IPR036397">
    <property type="entry name" value="RNaseH_sf"/>
</dbReference>
<comment type="cofactor">
    <cofactor evidence="1">
        <name>Mg(2+)</name>
        <dbReference type="ChEBI" id="CHEBI:18420"/>
    </cofactor>
</comment>
<dbReference type="GO" id="GO:0008296">
    <property type="term" value="F:3'-5'-DNA exonuclease activity"/>
    <property type="evidence" value="ECO:0007669"/>
    <property type="project" value="TreeGrafter"/>
</dbReference>
<dbReference type="EMBL" id="HBKR01032114">
    <property type="protein sequence ID" value="CAE2328488.1"/>
    <property type="molecule type" value="Transcribed_RNA"/>
</dbReference>
<keyword evidence="4" id="KW-0378">Hydrolase</keyword>
<evidence type="ECO:0000313" key="7">
    <source>
        <dbReference type="EMBL" id="CAE2328488.1"/>
    </source>
</evidence>
<evidence type="ECO:0000256" key="2">
    <source>
        <dbReference type="ARBA" id="ARBA00022722"/>
    </source>
</evidence>
<dbReference type="AlphaFoldDB" id="A0A7S4ULK9"/>
<keyword evidence="2" id="KW-0540">Nuclease</keyword>
<dbReference type="GO" id="GO:0006308">
    <property type="term" value="P:DNA catabolic process"/>
    <property type="evidence" value="ECO:0007669"/>
    <property type="project" value="TreeGrafter"/>
</dbReference>